<dbReference type="RefSeq" id="WP_082103689.1">
    <property type="nucleotide sequence ID" value="NZ_FOTB01000005.1"/>
</dbReference>
<proteinExistence type="predicted"/>
<evidence type="ECO:0000313" key="2">
    <source>
        <dbReference type="EMBL" id="SFK88671.1"/>
    </source>
</evidence>
<comment type="caution">
    <text evidence="2">The sequence shown here is derived from an EMBL/GenBank/DDBJ whole genome shotgun (WGS) entry which is preliminary data.</text>
</comment>
<dbReference type="EMBL" id="FOTB01000005">
    <property type="protein sequence ID" value="SFK88671.1"/>
    <property type="molecule type" value="Genomic_DNA"/>
</dbReference>
<gene>
    <name evidence="2" type="ORF">SAMN05216235_2256</name>
</gene>
<accession>A0AA94HHC6</accession>
<dbReference type="Pfam" id="PF11457">
    <property type="entry name" value="DUF3021"/>
    <property type="match status" value="1"/>
</dbReference>
<dbReference type="InterPro" id="IPR021560">
    <property type="entry name" value="DUF3021"/>
</dbReference>
<evidence type="ECO:0008006" key="4">
    <source>
        <dbReference type="Google" id="ProtNLM"/>
    </source>
</evidence>
<sequence length="129" mass="14275">MMLKNLLNSVCISIGIGSFIYLLNAVFGQFDAVQPKEIISVWIASMLIGIVSSLYYTKMSGSLVTVMQFGVGIAAFTAIALVNEWITISLAEILFYAAAIFIIMLIIFISFYFISLLDSKKINDKLNNK</sequence>
<protein>
    <recommendedName>
        <fullName evidence="4">DUF3021 domain-containing protein</fullName>
    </recommendedName>
</protein>
<keyword evidence="1" id="KW-0472">Membrane</keyword>
<dbReference type="Proteomes" id="UP000183090">
    <property type="component" value="Unassembled WGS sequence"/>
</dbReference>
<reference evidence="2 3" key="1">
    <citation type="submission" date="2016-10" db="EMBL/GenBank/DDBJ databases">
        <authorList>
            <person name="Varghese N."/>
            <person name="Submissions S."/>
        </authorList>
    </citation>
    <scope>NUCLEOTIDE SEQUENCE [LARGE SCALE GENOMIC DNA]</scope>
    <source>
        <strain evidence="2 3">CGMCC 1.6501</strain>
    </source>
</reference>
<evidence type="ECO:0000313" key="3">
    <source>
        <dbReference type="Proteomes" id="UP000183090"/>
    </source>
</evidence>
<feature type="transmembrane region" description="Helical" evidence="1">
    <location>
        <begin position="63"/>
        <end position="82"/>
    </location>
</feature>
<feature type="transmembrane region" description="Helical" evidence="1">
    <location>
        <begin position="94"/>
        <end position="114"/>
    </location>
</feature>
<name>A0AA94HHC6_9STAP</name>
<keyword evidence="1" id="KW-0812">Transmembrane</keyword>
<feature type="transmembrane region" description="Helical" evidence="1">
    <location>
        <begin position="6"/>
        <end position="27"/>
    </location>
</feature>
<organism evidence="2 3">
    <name type="scientific">Salinicoccus halodurans</name>
    <dbReference type="NCBI Taxonomy" id="407035"/>
    <lineage>
        <taxon>Bacteria</taxon>
        <taxon>Bacillati</taxon>
        <taxon>Bacillota</taxon>
        <taxon>Bacilli</taxon>
        <taxon>Bacillales</taxon>
        <taxon>Staphylococcaceae</taxon>
        <taxon>Salinicoccus</taxon>
    </lineage>
</organism>
<dbReference type="AlphaFoldDB" id="A0AA94HHC6"/>
<feature type="transmembrane region" description="Helical" evidence="1">
    <location>
        <begin position="39"/>
        <end position="57"/>
    </location>
</feature>
<keyword evidence="1" id="KW-1133">Transmembrane helix</keyword>
<evidence type="ECO:0000256" key="1">
    <source>
        <dbReference type="SAM" id="Phobius"/>
    </source>
</evidence>